<proteinExistence type="predicted"/>
<reference evidence="2" key="1">
    <citation type="submission" date="2020-11" db="EMBL/GenBank/DDBJ databases">
        <authorList>
            <person name="Whiteford S."/>
        </authorList>
    </citation>
    <scope>NUCLEOTIDE SEQUENCE</scope>
</reference>
<keyword evidence="1" id="KW-0732">Signal</keyword>
<feature type="chain" id="PRO_5035830155" evidence="1">
    <location>
        <begin position="19"/>
        <end position="116"/>
    </location>
</feature>
<comment type="caution">
    <text evidence="2">The sequence shown here is derived from an EMBL/GenBank/DDBJ whole genome shotgun (WGS) entry which is preliminary data.</text>
</comment>
<dbReference type="Proteomes" id="UP000653454">
    <property type="component" value="Unassembled WGS sequence"/>
</dbReference>
<evidence type="ECO:0000256" key="1">
    <source>
        <dbReference type="SAM" id="SignalP"/>
    </source>
</evidence>
<protein>
    <submittedName>
        <fullName evidence="2">(diamondback moth) hypothetical protein</fullName>
    </submittedName>
</protein>
<organism evidence="2 3">
    <name type="scientific">Plutella xylostella</name>
    <name type="common">Diamondback moth</name>
    <name type="synonym">Plutella maculipennis</name>
    <dbReference type="NCBI Taxonomy" id="51655"/>
    <lineage>
        <taxon>Eukaryota</taxon>
        <taxon>Metazoa</taxon>
        <taxon>Ecdysozoa</taxon>
        <taxon>Arthropoda</taxon>
        <taxon>Hexapoda</taxon>
        <taxon>Insecta</taxon>
        <taxon>Pterygota</taxon>
        <taxon>Neoptera</taxon>
        <taxon>Endopterygota</taxon>
        <taxon>Lepidoptera</taxon>
        <taxon>Glossata</taxon>
        <taxon>Ditrysia</taxon>
        <taxon>Yponomeutoidea</taxon>
        <taxon>Plutellidae</taxon>
        <taxon>Plutella</taxon>
    </lineage>
</organism>
<keyword evidence="3" id="KW-1185">Reference proteome</keyword>
<dbReference type="EMBL" id="CAJHNJ030000089">
    <property type="protein sequence ID" value="CAG9134913.1"/>
    <property type="molecule type" value="Genomic_DNA"/>
</dbReference>
<evidence type="ECO:0000313" key="2">
    <source>
        <dbReference type="EMBL" id="CAG9134913.1"/>
    </source>
</evidence>
<gene>
    <name evidence="2" type="ORF">PLXY2_LOCUS13163</name>
</gene>
<accession>A0A8S4G1B3</accession>
<evidence type="ECO:0000313" key="3">
    <source>
        <dbReference type="Proteomes" id="UP000653454"/>
    </source>
</evidence>
<feature type="signal peptide" evidence="1">
    <location>
        <begin position="1"/>
        <end position="18"/>
    </location>
</feature>
<sequence length="116" mass="13386">MFGVKIFIFLAAFQVSSATAEQFVYKHGQDHPSFVTLGQNNGDLSDQRGNKIYLDMQYSENLSNDIRYLLLVVNSDVEPTVLFYSQEPRPYVLITFPYGNENRSYQVLYKGTVMPW</sequence>
<dbReference type="AlphaFoldDB" id="A0A8S4G1B3"/>
<name>A0A8S4G1B3_PLUXY</name>